<name>A0A2P2K815_RHIMU</name>
<keyword evidence="1" id="KW-0418">Kinase</keyword>
<reference evidence="1" key="1">
    <citation type="submission" date="2018-02" db="EMBL/GenBank/DDBJ databases">
        <title>Rhizophora mucronata_Transcriptome.</title>
        <authorList>
            <person name="Meera S.P."/>
            <person name="Sreeshan A."/>
            <person name="Augustine A."/>
        </authorList>
    </citation>
    <scope>NUCLEOTIDE SEQUENCE</scope>
    <source>
        <tissue evidence="1">Leaf</tissue>
    </source>
</reference>
<evidence type="ECO:0000313" key="1">
    <source>
        <dbReference type="EMBL" id="MBX01823.1"/>
    </source>
</evidence>
<keyword evidence="1" id="KW-0808">Transferase</keyword>
<protein>
    <submittedName>
        <fullName evidence="1">Serine/threonine-specific protein kinase</fullName>
    </submittedName>
</protein>
<proteinExistence type="predicted"/>
<organism evidence="1">
    <name type="scientific">Rhizophora mucronata</name>
    <name type="common">Asiatic mangrove</name>
    <dbReference type="NCBI Taxonomy" id="61149"/>
    <lineage>
        <taxon>Eukaryota</taxon>
        <taxon>Viridiplantae</taxon>
        <taxon>Streptophyta</taxon>
        <taxon>Embryophyta</taxon>
        <taxon>Tracheophyta</taxon>
        <taxon>Spermatophyta</taxon>
        <taxon>Magnoliopsida</taxon>
        <taxon>eudicotyledons</taxon>
        <taxon>Gunneridae</taxon>
        <taxon>Pentapetalae</taxon>
        <taxon>rosids</taxon>
        <taxon>fabids</taxon>
        <taxon>Malpighiales</taxon>
        <taxon>Rhizophoraceae</taxon>
        <taxon>Rhizophora</taxon>
    </lineage>
</organism>
<dbReference type="GO" id="GO:0016301">
    <property type="term" value="F:kinase activity"/>
    <property type="evidence" value="ECO:0007669"/>
    <property type="project" value="UniProtKB-KW"/>
</dbReference>
<sequence>MVCPSGSRGLRRVIWCRHLEYPSILTKISRKEPVILQH</sequence>
<accession>A0A2P2K815</accession>
<dbReference type="AlphaFoldDB" id="A0A2P2K815"/>
<dbReference type="EMBL" id="GGEC01021339">
    <property type="protein sequence ID" value="MBX01823.1"/>
    <property type="molecule type" value="Transcribed_RNA"/>
</dbReference>